<dbReference type="Proteomes" id="UP000653477">
    <property type="component" value="Unassembled WGS sequence"/>
</dbReference>
<dbReference type="SUPFAM" id="SSF54001">
    <property type="entry name" value="Cysteine proteinases"/>
    <property type="match status" value="1"/>
</dbReference>
<dbReference type="InterPro" id="IPR038765">
    <property type="entry name" value="Papain-like_cys_pep_sf"/>
</dbReference>
<dbReference type="Gene3D" id="3.90.70.50">
    <property type="entry name" value="Peptidase C10, streptopain"/>
    <property type="match status" value="2"/>
</dbReference>
<dbReference type="Pfam" id="PF13734">
    <property type="entry name" value="Inhibitor_I69"/>
    <property type="match status" value="1"/>
</dbReference>
<dbReference type="InterPro" id="IPR044934">
    <property type="entry name" value="Streptopain_sf"/>
</dbReference>
<dbReference type="PROSITE" id="PS51257">
    <property type="entry name" value="PROKAR_LIPOPROTEIN"/>
    <property type="match status" value="1"/>
</dbReference>
<feature type="chain" id="PRO_5047521664" description="Spi protease inhibitor domain-containing protein" evidence="1">
    <location>
        <begin position="22"/>
        <end position="450"/>
    </location>
</feature>
<keyword evidence="1" id="KW-0732">Signal</keyword>
<gene>
    <name evidence="3" type="ORF">GCM10007088_09200</name>
</gene>
<sequence length="450" mass="50452">MKQKKLSRLVALCGVSMTLLAGVISCKQEAPTPASKQEAPSKEAATSVQLSEQQARIYATMFLKHEDSISRPQNLRSIAVPREISDVNYYVEGRDTLLYAINYRDNGGFVILSGDNSSFPIVAHSDKGHLVLSEVSSENPLHGALQGYIDKAKKHINDPSRVNSPYFEKWKDLGKKDYEYEIVPENAAPVAGMRSTREYSSGKPAIYPHTGKDLNWSQAGNFNYAAKDGSLIGCPAVAIGMLLYDCEHRINGSYTSVTPSVRYDAKFATANNTQGREVSKVLRQIADSIPGYGWSPYVSGASPDAIIKGLRKLGFPDADRVNYDIETLYKNLSFKARVYGDQEADCQRGVLLIGYRNGTGYDGHIWFCDGYYEQAYKVTKKFLFIKLKTWTEYEDRIYMNWGWGPDGGNGWYSATDDVWLDEFQRPRLQKDNPQIVVGLHRYHTPRVPAL</sequence>
<name>A0ABQ2H7V5_9PORP</name>
<evidence type="ECO:0000256" key="1">
    <source>
        <dbReference type="SAM" id="SignalP"/>
    </source>
</evidence>
<proteinExistence type="predicted"/>
<organism evidence="3 4">
    <name type="scientific">Porphyromonas pasteri</name>
    <dbReference type="NCBI Taxonomy" id="1583331"/>
    <lineage>
        <taxon>Bacteria</taxon>
        <taxon>Pseudomonadati</taxon>
        <taxon>Bacteroidota</taxon>
        <taxon>Bacteroidia</taxon>
        <taxon>Bacteroidales</taxon>
        <taxon>Porphyromonadaceae</taxon>
        <taxon>Porphyromonas</taxon>
    </lineage>
</organism>
<accession>A0ABQ2H7V5</accession>
<feature type="domain" description="Spi protease inhibitor" evidence="2">
    <location>
        <begin position="49"/>
        <end position="134"/>
    </location>
</feature>
<reference evidence="4" key="1">
    <citation type="journal article" date="2019" name="Int. J. Syst. Evol. Microbiol.">
        <title>The Global Catalogue of Microorganisms (GCM) 10K type strain sequencing project: providing services to taxonomists for standard genome sequencing and annotation.</title>
        <authorList>
            <consortium name="The Broad Institute Genomics Platform"/>
            <consortium name="The Broad Institute Genome Sequencing Center for Infectious Disease"/>
            <person name="Wu L."/>
            <person name="Ma J."/>
        </authorList>
    </citation>
    <scope>NUCLEOTIDE SEQUENCE [LARGE SCALE GENOMIC DNA]</scope>
    <source>
        <strain evidence="4">JCM 30531</strain>
    </source>
</reference>
<dbReference type="EMBL" id="BMPU01000002">
    <property type="protein sequence ID" value="GGM52637.1"/>
    <property type="molecule type" value="Genomic_DNA"/>
</dbReference>
<keyword evidence="4" id="KW-1185">Reference proteome</keyword>
<evidence type="ECO:0000313" key="3">
    <source>
        <dbReference type="EMBL" id="GGM52637.1"/>
    </source>
</evidence>
<evidence type="ECO:0000313" key="4">
    <source>
        <dbReference type="Proteomes" id="UP000653477"/>
    </source>
</evidence>
<dbReference type="InterPro" id="IPR025896">
    <property type="entry name" value="Spi_Prtas-inh"/>
</dbReference>
<evidence type="ECO:0000259" key="2">
    <source>
        <dbReference type="Pfam" id="PF13734"/>
    </source>
</evidence>
<dbReference type="RefSeq" id="WP_188807927.1">
    <property type="nucleotide sequence ID" value="NZ_BMPU01000002.1"/>
</dbReference>
<comment type="caution">
    <text evidence="3">The sequence shown here is derived from an EMBL/GenBank/DDBJ whole genome shotgun (WGS) entry which is preliminary data.</text>
</comment>
<protein>
    <recommendedName>
        <fullName evidence="2">Spi protease inhibitor domain-containing protein</fullName>
    </recommendedName>
</protein>
<feature type="signal peptide" evidence="1">
    <location>
        <begin position="1"/>
        <end position="21"/>
    </location>
</feature>